<dbReference type="PRINTS" id="PR00097">
    <property type="entry name" value="ANTSNTHASEII"/>
</dbReference>
<feature type="domain" description="Anthranilate synthase component I N-terminal" evidence="12">
    <location>
        <begin position="277"/>
        <end position="436"/>
    </location>
</feature>
<feature type="domain" description="Glutamine amidotransferase" evidence="10">
    <location>
        <begin position="3"/>
        <end position="210"/>
    </location>
</feature>
<dbReference type="SUPFAM" id="SSF52317">
    <property type="entry name" value="Class I glutamine amidotransferase-like"/>
    <property type="match status" value="1"/>
</dbReference>
<evidence type="ECO:0000256" key="5">
    <source>
        <dbReference type="ARBA" id="ARBA00022679"/>
    </source>
</evidence>
<comment type="pathway">
    <text evidence="2">Cofactor biosynthesis; tetrahydrofolate biosynthesis; 4-aminobenzoate from chorismate: step 1/2.</text>
</comment>
<dbReference type="GO" id="GO:0000162">
    <property type="term" value="P:L-tryptophan biosynthetic process"/>
    <property type="evidence" value="ECO:0007669"/>
    <property type="project" value="TreeGrafter"/>
</dbReference>
<reference evidence="14" key="1">
    <citation type="submission" date="2016-05" db="EMBL/GenBank/DDBJ databases">
        <title>Comparative genomics of biotechnologically important yeasts.</title>
        <authorList>
            <consortium name="DOE Joint Genome Institute"/>
            <person name="Riley R."/>
            <person name="Haridas S."/>
            <person name="Wolfe K.H."/>
            <person name="Lopes M.R."/>
            <person name="Hittinger C.T."/>
            <person name="Goker M."/>
            <person name="Salamov A."/>
            <person name="Wisecaver J."/>
            <person name="Long T.M."/>
            <person name="Aerts A.L."/>
            <person name="Barry K."/>
            <person name="Choi C."/>
            <person name="Clum A."/>
            <person name="Coughlan A.Y."/>
            <person name="Deshpande S."/>
            <person name="Douglass A.P."/>
            <person name="Hanson S.J."/>
            <person name="Klenk H.-P."/>
            <person name="Labutti K."/>
            <person name="Lapidus A."/>
            <person name="Lindquist E."/>
            <person name="Lipzen A."/>
            <person name="Meier-Kolthoff J.P."/>
            <person name="Ohm R.A."/>
            <person name="Otillar R.P."/>
            <person name="Pangilinan J."/>
            <person name="Peng Y."/>
            <person name="Rokas A."/>
            <person name="Rosa C.A."/>
            <person name="Scheuner C."/>
            <person name="Sibirny A.A."/>
            <person name="Slot J.C."/>
            <person name="Stielow J.B."/>
            <person name="Sun H."/>
            <person name="Kurtzman C.P."/>
            <person name="Blackwell M."/>
            <person name="Grigoriev I.V."/>
            <person name="Jeffries T.W."/>
        </authorList>
    </citation>
    <scope>NUCLEOTIDE SEQUENCE [LARGE SCALE GENOMIC DNA]</scope>
    <source>
        <strain evidence="14">NRRL Y-1933</strain>
    </source>
</reference>
<gene>
    <name evidence="13" type="ORF">HYPBUDRAFT_151413</name>
</gene>
<dbReference type="Proteomes" id="UP000095085">
    <property type="component" value="Unassembled WGS sequence"/>
</dbReference>
<evidence type="ECO:0000259" key="10">
    <source>
        <dbReference type="Pfam" id="PF00117"/>
    </source>
</evidence>
<dbReference type="Pfam" id="PF04715">
    <property type="entry name" value="Anth_synt_I_N"/>
    <property type="match status" value="1"/>
</dbReference>
<dbReference type="InterPro" id="IPR015890">
    <property type="entry name" value="Chorismate_C"/>
</dbReference>
<dbReference type="InterPro" id="IPR010117">
    <property type="entry name" value="PabB_fungal"/>
</dbReference>
<dbReference type="Pfam" id="PF00425">
    <property type="entry name" value="Chorismate_bind"/>
    <property type="match status" value="1"/>
</dbReference>
<evidence type="ECO:0000313" key="14">
    <source>
        <dbReference type="Proteomes" id="UP000095085"/>
    </source>
</evidence>
<dbReference type="Gene3D" id="3.40.50.880">
    <property type="match status" value="1"/>
</dbReference>
<dbReference type="Pfam" id="PF00117">
    <property type="entry name" value="GATase"/>
    <property type="match status" value="1"/>
</dbReference>
<comment type="similarity">
    <text evidence="3">In the C-terminal section; belongs to the anthranilate synthase component I family.</text>
</comment>
<dbReference type="GO" id="GO:0005737">
    <property type="term" value="C:cytoplasm"/>
    <property type="evidence" value="ECO:0007669"/>
    <property type="project" value="TreeGrafter"/>
</dbReference>
<dbReference type="GO" id="GO:0046656">
    <property type="term" value="P:folic acid biosynthetic process"/>
    <property type="evidence" value="ECO:0007669"/>
    <property type="project" value="UniProtKB-KW"/>
</dbReference>
<keyword evidence="14" id="KW-1185">Reference proteome</keyword>
<keyword evidence="5" id="KW-0808">Transferase</keyword>
<evidence type="ECO:0000256" key="7">
    <source>
        <dbReference type="ARBA" id="ARBA00022962"/>
    </source>
</evidence>
<dbReference type="EMBL" id="KV454538">
    <property type="protein sequence ID" value="ODV69819.1"/>
    <property type="molecule type" value="Genomic_DNA"/>
</dbReference>
<evidence type="ECO:0000256" key="9">
    <source>
        <dbReference type="ARBA" id="ARBA00031904"/>
    </source>
</evidence>
<organism evidence="13 14">
    <name type="scientific">Hyphopichia burtonii NRRL Y-1933</name>
    <dbReference type="NCBI Taxonomy" id="984485"/>
    <lineage>
        <taxon>Eukaryota</taxon>
        <taxon>Fungi</taxon>
        <taxon>Dikarya</taxon>
        <taxon>Ascomycota</taxon>
        <taxon>Saccharomycotina</taxon>
        <taxon>Pichiomycetes</taxon>
        <taxon>Debaryomycetaceae</taxon>
        <taxon>Hyphopichia</taxon>
    </lineage>
</organism>
<dbReference type="GeneID" id="30995034"/>
<evidence type="ECO:0000256" key="2">
    <source>
        <dbReference type="ARBA" id="ARBA00005009"/>
    </source>
</evidence>
<dbReference type="OrthoDB" id="64220at2759"/>
<evidence type="ECO:0000256" key="4">
    <source>
        <dbReference type="ARBA" id="ARBA00013139"/>
    </source>
</evidence>
<dbReference type="UniPathway" id="UPA00077">
    <property type="reaction ID" value="UER00149"/>
</dbReference>
<dbReference type="CDD" id="cd01743">
    <property type="entry name" value="GATase1_Anthranilate_Synthase"/>
    <property type="match status" value="1"/>
</dbReference>
<evidence type="ECO:0000259" key="12">
    <source>
        <dbReference type="Pfam" id="PF04715"/>
    </source>
</evidence>
<evidence type="ECO:0000256" key="6">
    <source>
        <dbReference type="ARBA" id="ARBA00022909"/>
    </source>
</evidence>
<protein>
    <recommendedName>
        <fullName evidence="4">aminodeoxychorismate synthase</fullName>
        <ecNumber evidence="4">2.6.1.85</ecNumber>
    </recommendedName>
    <alternativeName>
        <fullName evidence="8">Para-aminobenzoate synthase</fullName>
    </alternativeName>
    <alternativeName>
        <fullName evidence="9">p-aminobenzoic acid synthase</fullName>
    </alternativeName>
</protein>
<dbReference type="InterPro" id="IPR019999">
    <property type="entry name" value="Anth_synth_I-like"/>
</dbReference>
<dbReference type="PRINTS" id="PR00096">
    <property type="entry name" value="GATASE"/>
</dbReference>
<proteinExistence type="inferred from homology"/>
<accession>A0A1E4RRB2</accession>
<evidence type="ECO:0000313" key="13">
    <source>
        <dbReference type="EMBL" id="ODV69819.1"/>
    </source>
</evidence>
<dbReference type="EC" id="2.6.1.85" evidence="4"/>
<dbReference type="GO" id="GO:0046654">
    <property type="term" value="P:tetrahydrofolate biosynthetic process"/>
    <property type="evidence" value="ECO:0007669"/>
    <property type="project" value="UniProtKB-UniPathway"/>
</dbReference>
<dbReference type="STRING" id="984485.A0A1E4RRB2"/>
<evidence type="ECO:0000256" key="3">
    <source>
        <dbReference type="ARBA" id="ARBA00005970"/>
    </source>
</evidence>
<dbReference type="RefSeq" id="XP_020078886.1">
    <property type="nucleotide sequence ID" value="XM_020220484.1"/>
</dbReference>
<dbReference type="NCBIfam" id="TIGR00566">
    <property type="entry name" value="trpG_papA"/>
    <property type="match status" value="1"/>
</dbReference>
<dbReference type="InterPro" id="IPR005801">
    <property type="entry name" value="ADC_synthase"/>
</dbReference>
<dbReference type="PANTHER" id="PTHR11236">
    <property type="entry name" value="AMINOBENZOATE/ANTHRANILATE SYNTHASE"/>
    <property type="match status" value="1"/>
</dbReference>
<dbReference type="Gene3D" id="3.60.120.10">
    <property type="entry name" value="Anthranilate synthase"/>
    <property type="match status" value="1"/>
</dbReference>
<keyword evidence="7" id="KW-0315">Glutamine amidotransferase</keyword>
<dbReference type="GO" id="GO:0008153">
    <property type="term" value="P:4-aminobenzoate biosynthetic process"/>
    <property type="evidence" value="ECO:0007669"/>
    <property type="project" value="EnsemblFungi"/>
</dbReference>
<evidence type="ECO:0000256" key="8">
    <source>
        <dbReference type="ARBA" id="ARBA00031329"/>
    </source>
</evidence>
<comment type="catalytic activity">
    <reaction evidence="1">
        <text>chorismate + L-glutamine = 4-amino-4-deoxychorismate + L-glutamate</text>
        <dbReference type="Rhea" id="RHEA:11672"/>
        <dbReference type="ChEBI" id="CHEBI:29748"/>
        <dbReference type="ChEBI" id="CHEBI:29985"/>
        <dbReference type="ChEBI" id="CHEBI:58359"/>
        <dbReference type="ChEBI" id="CHEBI:58406"/>
        <dbReference type="EC" id="2.6.1.85"/>
    </reaction>
</comment>
<evidence type="ECO:0000259" key="11">
    <source>
        <dbReference type="Pfam" id="PF00425"/>
    </source>
</evidence>
<name>A0A1E4RRB2_9ASCO</name>
<dbReference type="InterPro" id="IPR017926">
    <property type="entry name" value="GATASE"/>
</dbReference>
<dbReference type="PROSITE" id="PS51273">
    <property type="entry name" value="GATASE_TYPE_1"/>
    <property type="match status" value="1"/>
</dbReference>
<dbReference type="AlphaFoldDB" id="A0A1E4RRB2"/>
<dbReference type="InterPro" id="IPR029062">
    <property type="entry name" value="Class_I_gatase-like"/>
</dbReference>
<sequence length="779" mass="88009">MILLIDSYDSFTNNLVRLISINTGKKVTTIHNDSLSSSEYENFFQNALPKFEYVIIGPGPGHPSIPGDVGIISALFQYLSRNDHWSIPILGICLGFQCLCYQFGNEIERLDDVKHGQIYDIHPVDGKTDLFAGSGDSYNFPSVRYHSLYVDIEKLNDNILPLAVCYEENNDLSSKQILMAARHKSYPFYGVQYHPESICSKDGDKLVMNFDRIAADYNKKHRLDYSKVSSTEIEKAIAKFTSSHPLKDPGLIPNDVNEAKRGLNLIAKRIQFAGPIDPLSICDYIHNKTQDNQFFLLNSASIPGDWSIIGIPIETQSEVITHSIDNINEIEVLKFGSMEAKETQVIESETIWNFIGARIGQNYIPRDKFNSKLGETFHSRDFPFLGGYMGLFSYEEGQHLVIDKFSSLCNGSTPDMKLIFIERFLLVDHLTNETFIFSINSSQDDLTWAQELKTELEMAENEGKLKVHADLVPQSVKDLCYVDDQNSISFDFPSREAYNEQFSKCQELLHSGDSYELCLTTLLRIRVPSYIQPWEIYKVLILHKNPSPFSCFMSFDDVVLISSSPERFLSWKDGSDGKKKVELRPIKGTVRNTPDVSIEDATKILKTAKEMGENLMIVDLIRHDLHEFIDHVEVTKLMTVEEYKTVYQLVSFISGSLENSNYHGIDILHKSLPPGSMTGAPKKRSVELLQDIESIQTNGNPGGRRGVYSGVAGYWSVTDDADWSVIIRSLFHYTDDKNNKPGSNIWRIGAGGAITVLSDADGEWDEMKVKLTSALQVFQ</sequence>
<dbReference type="GO" id="GO:0046820">
    <property type="term" value="F:4-amino-4-deoxychorismate synthase activity"/>
    <property type="evidence" value="ECO:0007669"/>
    <property type="project" value="UniProtKB-EC"/>
</dbReference>
<dbReference type="NCBIfam" id="TIGR01823">
    <property type="entry name" value="PabB-fungal"/>
    <property type="match status" value="1"/>
</dbReference>
<dbReference type="SUPFAM" id="SSF56322">
    <property type="entry name" value="ADC synthase"/>
    <property type="match status" value="1"/>
</dbReference>
<dbReference type="InterPro" id="IPR006221">
    <property type="entry name" value="TrpG/PapA_dom"/>
</dbReference>
<evidence type="ECO:0000256" key="1">
    <source>
        <dbReference type="ARBA" id="ARBA00001000"/>
    </source>
</evidence>
<dbReference type="InterPro" id="IPR006805">
    <property type="entry name" value="Anth_synth_I_N"/>
</dbReference>
<feature type="domain" description="Chorismate-utilising enzyme C-terminal" evidence="11">
    <location>
        <begin position="495"/>
        <end position="770"/>
    </location>
</feature>
<keyword evidence="6" id="KW-0289">Folate biosynthesis</keyword>
<dbReference type="PANTHER" id="PTHR11236:SF18">
    <property type="entry name" value="AMINODEOXYCHORISMATE SYNTHASE"/>
    <property type="match status" value="1"/>
</dbReference>